<keyword evidence="4" id="KW-1185">Reference proteome</keyword>
<organism evidence="3 4">
    <name type="scientific">Aphis craccivora</name>
    <name type="common">Cowpea aphid</name>
    <dbReference type="NCBI Taxonomy" id="307492"/>
    <lineage>
        <taxon>Eukaryota</taxon>
        <taxon>Metazoa</taxon>
        <taxon>Ecdysozoa</taxon>
        <taxon>Arthropoda</taxon>
        <taxon>Hexapoda</taxon>
        <taxon>Insecta</taxon>
        <taxon>Pterygota</taxon>
        <taxon>Neoptera</taxon>
        <taxon>Paraneoptera</taxon>
        <taxon>Hemiptera</taxon>
        <taxon>Sternorrhyncha</taxon>
        <taxon>Aphidomorpha</taxon>
        <taxon>Aphidoidea</taxon>
        <taxon>Aphididae</taxon>
        <taxon>Aphidini</taxon>
        <taxon>Aphis</taxon>
        <taxon>Aphis</taxon>
    </lineage>
</organism>
<dbReference type="Gene3D" id="1.10.1410.10">
    <property type="match status" value="1"/>
</dbReference>
<dbReference type="Proteomes" id="UP000478052">
    <property type="component" value="Unassembled WGS sequence"/>
</dbReference>
<comment type="caution">
    <text evidence="3">The sequence shown here is derived from an EMBL/GenBank/DDBJ whole genome shotgun (WGS) entry which is preliminary data.</text>
</comment>
<gene>
    <name evidence="3" type="ORF">FWK35_00001320</name>
</gene>
<dbReference type="EMBL" id="VUJU01000352">
    <property type="protein sequence ID" value="KAF0771011.1"/>
    <property type="molecule type" value="Genomic_DNA"/>
</dbReference>
<keyword evidence="1" id="KW-0472">Membrane</keyword>
<sequence length="359" mass="41829">MLCFCCVRSRRTRTWSLAKRDKLRGFASILSSEFSCMYCMKYEVWCNGRVLNMTIKPITEGDLSSRNYTPGTFCGQLSNDLHTQTNLIRYFAKLFESQQHEYSQIKTKTTARVPIITFFHVPSGLYCDLSFKSGFSVYCTKLIKLYLSLDERVNWIVCAVIKHWALQSCMKSKSMFKSYSLAWLVLFYLIVIDVIPPLMFLRSHADYSKSLTSDVILGLHFLYSRKSQTDIENLKKNVLCPIIGQIIPKSDLYNIPIPMKKKNSEPPSETLRKLKKSFYGDGLALQDPLDLLNNITKRIRLRKHEEQMLKLVFSNCINKLRLNLGFFSFIPLTEKPFTSQYLLTYCTMHEINPNYKLKY</sequence>
<evidence type="ECO:0000256" key="1">
    <source>
        <dbReference type="SAM" id="Phobius"/>
    </source>
</evidence>
<name>A0A6G0ZIG4_APHCR</name>
<keyword evidence="3" id="KW-0548">Nucleotidyltransferase</keyword>
<keyword evidence="1" id="KW-1133">Transmembrane helix</keyword>
<dbReference type="PANTHER" id="PTHR12271:SF66">
    <property type="entry name" value="TERMINAL URIDYLYLTRANSFERASE TAILOR"/>
    <property type="match status" value="1"/>
</dbReference>
<reference evidence="3 4" key="1">
    <citation type="submission" date="2019-08" db="EMBL/GenBank/DDBJ databases">
        <title>Whole genome of Aphis craccivora.</title>
        <authorList>
            <person name="Voronova N.V."/>
            <person name="Shulinski R.S."/>
            <person name="Bandarenka Y.V."/>
            <person name="Zhorov D.G."/>
            <person name="Warner D."/>
        </authorList>
    </citation>
    <scope>NUCLEOTIDE SEQUENCE [LARGE SCALE GENOMIC DNA]</scope>
    <source>
        <strain evidence="3">180601</strain>
        <tissue evidence="3">Whole Body</tissue>
    </source>
</reference>
<dbReference type="OrthoDB" id="407432at2759"/>
<evidence type="ECO:0000313" key="4">
    <source>
        <dbReference type="Proteomes" id="UP000478052"/>
    </source>
</evidence>
<dbReference type="PANTHER" id="PTHR12271">
    <property type="entry name" value="POLY A POLYMERASE CID PAP -RELATED"/>
    <property type="match status" value="1"/>
</dbReference>
<dbReference type="InterPro" id="IPR043519">
    <property type="entry name" value="NT_sf"/>
</dbReference>
<dbReference type="GO" id="GO:0031123">
    <property type="term" value="P:RNA 3'-end processing"/>
    <property type="evidence" value="ECO:0007669"/>
    <property type="project" value="TreeGrafter"/>
</dbReference>
<dbReference type="SUPFAM" id="SSF81631">
    <property type="entry name" value="PAP/OAS1 substrate-binding domain"/>
    <property type="match status" value="1"/>
</dbReference>
<dbReference type="Gene3D" id="3.30.460.10">
    <property type="entry name" value="Beta Polymerase, domain 2"/>
    <property type="match status" value="1"/>
</dbReference>
<keyword evidence="3" id="KW-0808">Transferase</keyword>
<accession>A0A6G0ZIG4</accession>
<dbReference type="InterPro" id="IPR054708">
    <property type="entry name" value="MTPAP-like_central"/>
</dbReference>
<evidence type="ECO:0000313" key="3">
    <source>
        <dbReference type="EMBL" id="KAF0771011.1"/>
    </source>
</evidence>
<dbReference type="GO" id="GO:0050265">
    <property type="term" value="F:RNA uridylyltransferase activity"/>
    <property type="evidence" value="ECO:0007669"/>
    <property type="project" value="TreeGrafter"/>
</dbReference>
<protein>
    <submittedName>
        <fullName evidence="3">Terminal uridylyltransferase Tailor-like</fullName>
    </submittedName>
</protein>
<evidence type="ECO:0000259" key="2">
    <source>
        <dbReference type="Pfam" id="PF22600"/>
    </source>
</evidence>
<feature type="transmembrane region" description="Helical" evidence="1">
    <location>
        <begin position="181"/>
        <end position="201"/>
    </location>
</feature>
<feature type="domain" description="Poly(A) RNA polymerase mitochondrial-like central palm" evidence="2">
    <location>
        <begin position="81"/>
        <end position="147"/>
    </location>
</feature>
<dbReference type="Pfam" id="PF22600">
    <property type="entry name" value="MTPAP-like_central"/>
    <property type="match status" value="1"/>
</dbReference>
<dbReference type="AlphaFoldDB" id="A0A6G0ZIG4"/>
<proteinExistence type="predicted"/>
<keyword evidence="1" id="KW-0812">Transmembrane</keyword>
<dbReference type="SUPFAM" id="SSF81301">
    <property type="entry name" value="Nucleotidyltransferase"/>
    <property type="match status" value="1"/>
</dbReference>